<organism evidence="3 4">
    <name type="scientific">Vittaforma corneae (strain ATCC 50505)</name>
    <name type="common">Microsporidian parasite</name>
    <name type="synonym">Nosema corneum</name>
    <dbReference type="NCBI Taxonomy" id="993615"/>
    <lineage>
        <taxon>Eukaryota</taxon>
        <taxon>Fungi</taxon>
        <taxon>Fungi incertae sedis</taxon>
        <taxon>Microsporidia</taxon>
        <taxon>Nosematidae</taxon>
        <taxon>Vittaforma</taxon>
    </lineage>
</organism>
<accession>L2GQN0</accession>
<dbReference type="InParanoid" id="L2GQN0"/>
<feature type="transmembrane region" description="Helical" evidence="1">
    <location>
        <begin position="542"/>
        <end position="564"/>
    </location>
</feature>
<gene>
    <name evidence="3" type="ORF">VICG_00140</name>
</gene>
<evidence type="ECO:0000313" key="3">
    <source>
        <dbReference type="EMBL" id="ELA42825.1"/>
    </source>
</evidence>
<dbReference type="STRING" id="993615.L2GQN0"/>
<dbReference type="Proteomes" id="UP000011082">
    <property type="component" value="Unassembled WGS sequence"/>
</dbReference>
<dbReference type="EMBL" id="JH370130">
    <property type="protein sequence ID" value="ELA42825.1"/>
    <property type="molecule type" value="Genomic_DNA"/>
</dbReference>
<keyword evidence="1" id="KW-0472">Membrane</keyword>
<dbReference type="OMA" id="DHTSAYV"/>
<dbReference type="RefSeq" id="XP_007603593.1">
    <property type="nucleotide sequence ID" value="XM_007603531.1"/>
</dbReference>
<evidence type="ECO:0000256" key="1">
    <source>
        <dbReference type="SAM" id="Phobius"/>
    </source>
</evidence>
<name>L2GQN0_VITCO</name>
<proteinExistence type="predicted"/>
<keyword evidence="4" id="KW-1185">Reference proteome</keyword>
<dbReference type="InterPro" id="IPR057089">
    <property type="entry name" value="C2_TIP"/>
</dbReference>
<dbReference type="OrthoDB" id="10022113at2759"/>
<keyword evidence="1" id="KW-1133">Transmembrane helix</keyword>
<keyword evidence="1" id="KW-0812">Transmembrane</keyword>
<sequence>MRLENVGVKVLLEGYRLFSHAFTTDDEHQKLIALDRNNNIALIETSESQKAAEVKKINTKELGERIVNIISQGFNSKPFPILVTVKRDDMPTVFDNYLCDFESEDIPSTPVFTSNSTPMIITNPKNLKPVILFTNGSKLVYGEIQNESEFVELGSLKPSSVPIGVHTSSYLDVTSDMNADLVLHTKKDGKNAILILQLKFTTSLDDKKSFKFEFEEIQTMEIDEDEIGPIMFTEMASKTRPDMLFISRKGNEYTLNLYKNISYKDEPDNALKDLQRLKEFYREAENLEVYHNASKIVYPLKEILADTKSNVQSRKIILSEDGIPRGMFLYDPFGKGIKSVYIVTDEIDAQKNKPANSIIQVIEFDRAEGRFNFKIDNPEWENDQKLGFVVGLTVFDCEDKGIEQLMVNTISVDGDGSYSFKLINSDHNLEMTGIYLLPLSIADSQTNFIPGACFVLVYENEEKIIKTSLSFQSSYPSLQRHKVFVGLEQTNLFINHFTLKVPGSDENKNQYDAPTFLVPNTFAVFTFDQRDWNIQSFFTNRYYNQTVVSLFVVLFAFIIIYVVLSIQDKKKYKTVMNRDSMRRVFNAL</sequence>
<protein>
    <recommendedName>
        <fullName evidence="2">T-cell immunomodulatory protein TIP C2 domain-containing protein</fullName>
    </recommendedName>
</protein>
<dbReference type="AlphaFoldDB" id="L2GQN0"/>
<dbReference type="Pfam" id="PF23122">
    <property type="entry name" value="C2_ITFG1"/>
    <property type="match status" value="1"/>
</dbReference>
<dbReference type="GeneID" id="19880858"/>
<dbReference type="VEuPathDB" id="MicrosporidiaDB:VICG_00140"/>
<evidence type="ECO:0000313" key="4">
    <source>
        <dbReference type="Proteomes" id="UP000011082"/>
    </source>
</evidence>
<feature type="domain" description="T-cell immunomodulatory protein TIP C2" evidence="2">
    <location>
        <begin position="460"/>
        <end position="535"/>
    </location>
</feature>
<reference evidence="4" key="1">
    <citation type="submission" date="2011-05" db="EMBL/GenBank/DDBJ databases">
        <title>The genome sequence of Vittaforma corneae strain ATCC 50505.</title>
        <authorList>
            <consortium name="The Broad Institute Genome Sequencing Platform"/>
            <person name="Cuomo C."/>
            <person name="Didier E."/>
            <person name="Bowers L."/>
            <person name="Young S.K."/>
            <person name="Zeng Q."/>
            <person name="Gargeya S."/>
            <person name="Fitzgerald M."/>
            <person name="Haas B."/>
            <person name="Abouelleil A."/>
            <person name="Alvarado L."/>
            <person name="Arachchi H.M."/>
            <person name="Berlin A."/>
            <person name="Chapman S.B."/>
            <person name="Gearin G."/>
            <person name="Goldberg J."/>
            <person name="Griggs A."/>
            <person name="Gujja S."/>
            <person name="Hansen M."/>
            <person name="Heiman D."/>
            <person name="Howarth C."/>
            <person name="Larimer J."/>
            <person name="Lui A."/>
            <person name="MacDonald P.J.P."/>
            <person name="McCowen C."/>
            <person name="Montmayeur A."/>
            <person name="Murphy C."/>
            <person name="Neiman D."/>
            <person name="Pearson M."/>
            <person name="Priest M."/>
            <person name="Roberts A."/>
            <person name="Saif S."/>
            <person name="Shea T."/>
            <person name="Sisk P."/>
            <person name="Stolte C."/>
            <person name="Sykes S."/>
            <person name="Wortman J."/>
            <person name="Nusbaum C."/>
            <person name="Birren B."/>
        </authorList>
    </citation>
    <scope>NUCLEOTIDE SEQUENCE [LARGE SCALE GENOMIC DNA]</scope>
    <source>
        <strain evidence="4">ATCC 50505</strain>
    </source>
</reference>
<dbReference type="HOGENOM" id="CLU_463971_0_0_1"/>
<evidence type="ECO:0000259" key="2">
    <source>
        <dbReference type="Pfam" id="PF23122"/>
    </source>
</evidence>